<evidence type="ECO:0000256" key="1">
    <source>
        <dbReference type="SAM" id="Phobius"/>
    </source>
</evidence>
<gene>
    <name evidence="2" type="ORF">DL546_006684</name>
</gene>
<keyword evidence="1" id="KW-0472">Membrane</keyword>
<dbReference type="EMBL" id="QVQW01000022">
    <property type="protein sequence ID" value="RKU45299.1"/>
    <property type="molecule type" value="Genomic_DNA"/>
</dbReference>
<dbReference type="AlphaFoldDB" id="A0A420YBL7"/>
<comment type="caution">
    <text evidence="2">The sequence shown here is derived from an EMBL/GenBank/DDBJ whole genome shotgun (WGS) entry which is preliminary data.</text>
</comment>
<accession>A0A420YBL7</accession>
<feature type="transmembrane region" description="Helical" evidence="1">
    <location>
        <begin position="12"/>
        <end position="33"/>
    </location>
</feature>
<evidence type="ECO:0000313" key="2">
    <source>
        <dbReference type="EMBL" id="RKU45299.1"/>
    </source>
</evidence>
<keyword evidence="1" id="KW-0812">Transmembrane</keyword>
<keyword evidence="3" id="KW-1185">Reference proteome</keyword>
<reference evidence="2 3" key="1">
    <citation type="submission" date="2018-08" db="EMBL/GenBank/DDBJ databases">
        <title>Draft genome of the lignicolous fungus Coniochaeta pulveracea.</title>
        <authorList>
            <person name="Borstlap C.J."/>
            <person name="De Witt R.N."/>
            <person name="Botha A."/>
            <person name="Volschenk H."/>
        </authorList>
    </citation>
    <scope>NUCLEOTIDE SEQUENCE [LARGE SCALE GENOMIC DNA]</scope>
    <source>
        <strain evidence="2 3">CAB683</strain>
    </source>
</reference>
<dbReference type="Proteomes" id="UP000275385">
    <property type="component" value="Unassembled WGS sequence"/>
</dbReference>
<keyword evidence="1" id="KW-1133">Transmembrane helix</keyword>
<name>A0A420YBL7_9PEZI</name>
<proteinExistence type="predicted"/>
<evidence type="ECO:0000313" key="3">
    <source>
        <dbReference type="Proteomes" id="UP000275385"/>
    </source>
</evidence>
<organism evidence="2 3">
    <name type="scientific">Coniochaeta pulveracea</name>
    <dbReference type="NCBI Taxonomy" id="177199"/>
    <lineage>
        <taxon>Eukaryota</taxon>
        <taxon>Fungi</taxon>
        <taxon>Dikarya</taxon>
        <taxon>Ascomycota</taxon>
        <taxon>Pezizomycotina</taxon>
        <taxon>Sordariomycetes</taxon>
        <taxon>Sordariomycetidae</taxon>
        <taxon>Coniochaetales</taxon>
        <taxon>Coniochaetaceae</taxon>
        <taxon>Coniochaeta</taxon>
    </lineage>
</organism>
<sequence length="82" mass="9026">MVAPAIAASGLAAQRILPAVVVVGAVSAVATYVKSQLQTESKTMDRYFAQYKDPRSEASRQRVFEGQQQLDPRRSVFNILGW</sequence>
<dbReference type="OrthoDB" id="5188169at2759"/>
<protein>
    <submittedName>
        <fullName evidence="2">Uncharacterized protein</fullName>
    </submittedName>
</protein>